<protein>
    <submittedName>
        <fullName evidence="1">Uncharacterized protein</fullName>
    </submittedName>
</protein>
<evidence type="ECO:0000313" key="2">
    <source>
        <dbReference type="Proteomes" id="UP000434172"/>
    </source>
</evidence>
<dbReference type="EMBL" id="WOWK01000074">
    <property type="protein sequence ID" value="KAF0321215.1"/>
    <property type="molecule type" value="Genomic_DNA"/>
</dbReference>
<sequence length="556" mass="63409">MSSAIPTTYAPPSPFTAKIFFRNTHLISDMTVHLFDLPRELRDLIYIQYFLCDGGYILDFSSNKLKCADGARIDLSLRLTCKKIANETNGIALSSNDLRFVAVCPQDEEQRETAGRFGLAMKRLHQTQSSKLDQIYPDTLSVPDDIWKEISAIEPRFAPYVDFLRRRPNGWRIMEFSNGTRRRMPSIIERPEIGHPGTCGETPSVFRKFVRSALEIILANKQRFEPEEFSRFEKAVFDWDEARIEGIVGIDPIAWEIPTSQSLDRYLRDMCPVTAAEISKQWESPHRGIDLRPIKHHYSAAATAIRFLCSLPRDSRLSIRNIILNEDRAAVAFPEAHGLGLIPYCQENPRLRVERRVSMWRTVFQTETGSFVSPARPNVYNDGLLAGLISRPVAVWISEALELEPAGMPPGSFSLTFEGDQACSEVFRTVVQRDAAWQAAVDLSLERHILPSLSWVTRRLDGWANHAAETKWYVLEGFPQAVQDIVAGKSIVKCNFDVGEAWDVEKLVEERKNWTMSDWQERWERGGDERFNPDPPSPNYLQLLCDNSLDTNLPVM</sequence>
<proteinExistence type="predicted"/>
<dbReference type="Proteomes" id="UP000434172">
    <property type="component" value="Unassembled WGS sequence"/>
</dbReference>
<comment type="caution">
    <text evidence="1">The sequence shown here is derived from an EMBL/GenBank/DDBJ whole genome shotgun (WGS) entry which is preliminary data.</text>
</comment>
<dbReference type="OrthoDB" id="5062850at2759"/>
<evidence type="ECO:0000313" key="1">
    <source>
        <dbReference type="EMBL" id="KAF0321215.1"/>
    </source>
</evidence>
<dbReference type="AlphaFoldDB" id="A0A8H3W848"/>
<reference evidence="1 2" key="1">
    <citation type="submission" date="2019-12" db="EMBL/GenBank/DDBJ databases">
        <title>A genome sequence resource for the geographically widespread anthracnose pathogen Colletotrichum asianum.</title>
        <authorList>
            <person name="Meng Y."/>
        </authorList>
    </citation>
    <scope>NUCLEOTIDE SEQUENCE [LARGE SCALE GENOMIC DNA]</scope>
    <source>
        <strain evidence="1 2">ICMP 18580</strain>
    </source>
</reference>
<organism evidence="1 2">
    <name type="scientific">Colletotrichum asianum</name>
    <dbReference type="NCBI Taxonomy" id="702518"/>
    <lineage>
        <taxon>Eukaryota</taxon>
        <taxon>Fungi</taxon>
        <taxon>Dikarya</taxon>
        <taxon>Ascomycota</taxon>
        <taxon>Pezizomycotina</taxon>
        <taxon>Sordariomycetes</taxon>
        <taxon>Hypocreomycetidae</taxon>
        <taxon>Glomerellales</taxon>
        <taxon>Glomerellaceae</taxon>
        <taxon>Colletotrichum</taxon>
        <taxon>Colletotrichum gloeosporioides species complex</taxon>
    </lineage>
</organism>
<accession>A0A8H3W848</accession>
<gene>
    <name evidence="1" type="ORF">GQ607_011620</name>
</gene>
<keyword evidence="2" id="KW-1185">Reference proteome</keyword>
<name>A0A8H3W848_9PEZI</name>